<organism evidence="2 3">
    <name type="scientific">Rhizomicrobium palustre</name>
    <dbReference type="NCBI Taxonomy" id="189966"/>
    <lineage>
        <taxon>Bacteria</taxon>
        <taxon>Pseudomonadati</taxon>
        <taxon>Pseudomonadota</taxon>
        <taxon>Alphaproteobacteria</taxon>
        <taxon>Micropepsales</taxon>
        <taxon>Micropepsaceae</taxon>
        <taxon>Rhizomicrobium</taxon>
    </lineage>
</organism>
<gene>
    <name evidence="2" type="ORF">FHS83_000985</name>
</gene>
<name>A0A846MXF7_9PROT</name>
<reference evidence="2 3" key="1">
    <citation type="submission" date="2020-03" db="EMBL/GenBank/DDBJ databases">
        <title>Genomic Encyclopedia of Type Strains, Phase IV (KMG-IV): sequencing the most valuable type-strain genomes for metagenomic binning, comparative biology and taxonomic classification.</title>
        <authorList>
            <person name="Goeker M."/>
        </authorList>
    </citation>
    <scope>NUCLEOTIDE SEQUENCE [LARGE SCALE GENOMIC DNA]</scope>
    <source>
        <strain evidence="2 3">DSM 19867</strain>
    </source>
</reference>
<evidence type="ECO:0000256" key="1">
    <source>
        <dbReference type="SAM" id="Phobius"/>
    </source>
</evidence>
<proteinExistence type="predicted"/>
<sequence length="152" mass="17520">MAGKSFREDHRFRLAGLIIIAGWLGTEAIRELWPYLHLSDSLAMAIILLHAAFRLAFFVWMAIFTWRWWRGAYRAEFEEQRAQGKLPNAKFSLLFWIGVAVVLVFVFNVIPEYVKDSHVAGLITTVGPLLLLIAIWIGAFLWMRRGGKRDSK</sequence>
<evidence type="ECO:0000313" key="3">
    <source>
        <dbReference type="Proteomes" id="UP000570514"/>
    </source>
</evidence>
<feature type="transmembrane region" description="Helical" evidence="1">
    <location>
        <begin position="42"/>
        <end position="69"/>
    </location>
</feature>
<keyword evidence="1" id="KW-1133">Transmembrane helix</keyword>
<dbReference type="RefSeq" id="WP_167081486.1">
    <property type="nucleotide sequence ID" value="NZ_BAAADC010000001.1"/>
</dbReference>
<feature type="transmembrane region" description="Helical" evidence="1">
    <location>
        <begin position="90"/>
        <end position="110"/>
    </location>
</feature>
<comment type="caution">
    <text evidence="2">The sequence shown here is derived from an EMBL/GenBank/DDBJ whole genome shotgun (WGS) entry which is preliminary data.</text>
</comment>
<evidence type="ECO:0008006" key="4">
    <source>
        <dbReference type="Google" id="ProtNLM"/>
    </source>
</evidence>
<dbReference type="AlphaFoldDB" id="A0A846MXF7"/>
<dbReference type="Proteomes" id="UP000570514">
    <property type="component" value="Unassembled WGS sequence"/>
</dbReference>
<dbReference type="EMBL" id="JAASRM010000001">
    <property type="protein sequence ID" value="NIK87667.1"/>
    <property type="molecule type" value="Genomic_DNA"/>
</dbReference>
<accession>A0A846MXF7</accession>
<keyword evidence="1" id="KW-0472">Membrane</keyword>
<evidence type="ECO:0000313" key="2">
    <source>
        <dbReference type="EMBL" id="NIK87667.1"/>
    </source>
</evidence>
<keyword evidence="3" id="KW-1185">Reference proteome</keyword>
<protein>
    <recommendedName>
        <fullName evidence="4">Transmembrane protein</fullName>
    </recommendedName>
</protein>
<feature type="transmembrane region" description="Helical" evidence="1">
    <location>
        <begin position="12"/>
        <end position="30"/>
    </location>
</feature>
<keyword evidence="1" id="KW-0812">Transmembrane</keyword>
<feature type="transmembrane region" description="Helical" evidence="1">
    <location>
        <begin position="122"/>
        <end position="143"/>
    </location>
</feature>